<keyword evidence="4" id="KW-1185">Reference proteome</keyword>
<dbReference type="AlphaFoldDB" id="A0A7Z7HPM5"/>
<dbReference type="GO" id="GO:0000287">
    <property type="term" value="F:magnesium ion binding"/>
    <property type="evidence" value="ECO:0007669"/>
    <property type="project" value="InterPro"/>
</dbReference>
<name>A0A7Z7HPM5_9PROT</name>
<dbReference type="InterPro" id="IPR010115">
    <property type="entry name" value="FbiA/CofD"/>
</dbReference>
<keyword evidence="1 3" id="KW-0808">Transferase</keyword>
<sequence length="327" mass="34868">MNAAAPARRIVALSGGVGGAKMALGLLHVVPSGQLTVIVNTGDDFEHLGLNISPDLDTALYSLAGLANPETGWGRRDETWSFMQALESFGGETWFRLGDGDLALHVERTRRLKAGQTLTRVTRDIAQHLGIQAQLLPMSDAAVRTRVTTDIGELDFQDYFVRHQCQPRVAALRFAGAEAAAPTAEVCATLTAPDVDAIIICPSNPYLSIDPILALPGVRELLRQAAAPVIAISPLIGGAAVKGPTAKIMRELGISVSPLAVAQHYGELLDGFVLDVRDADVEAGLAAIGLPTLVADTLMKTLDDRQRLARETLDYARTLGKRRGKRA</sequence>
<accession>A0A7Z7HPM5</accession>
<proteinExistence type="inferred from homology"/>
<dbReference type="NCBIfam" id="TIGR01819">
    <property type="entry name" value="F420_cofD"/>
    <property type="match status" value="1"/>
</dbReference>
<dbReference type="PANTHER" id="PTHR43007">
    <property type="entry name" value="2-PHOSPHO-L-LACTATE TRANSFERASE"/>
    <property type="match status" value="1"/>
</dbReference>
<dbReference type="Gene3D" id="3.40.50.10680">
    <property type="entry name" value="CofD-like domains"/>
    <property type="match status" value="1"/>
</dbReference>
<dbReference type="EMBL" id="LT837803">
    <property type="protein sequence ID" value="SMB23062.1"/>
    <property type="molecule type" value="Genomic_DNA"/>
</dbReference>
<dbReference type="InterPro" id="IPR038136">
    <property type="entry name" value="CofD-like_dom_sf"/>
</dbReference>
<gene>
    <name evidence="3" type="primary">cofD</name>
    <name evidence="3" type="ORF">SDENCHOL_10764</name>
</gene>
<evidence type="ECO:0000313" key="3">
    <source>
        <dbReference type="EMBL" id="SMB23062.1"/>
    </source>
</evidence>
<dbReference type="Gene3D" id="1.10.8.240">
    <property type="entry name" value="CofD-like domain"/>
    <property type="match status" value="1"/>
</dbReference>
<dbReference type="CDD" id="cd07186">
    <property type="entry name" value="CofD_like"/>
    <property type="match status" value="1"/>
</dbReference>
<dbReference type="SUPFAM" id="SSF142338">
    <property type="entry name" value="CofD-like"/>
    <property type="match status" value="1"/>
</dbReference>
<dbReference type="PANTHER" id="PTHR43007:SF1">
    <property type="entry name" value="2-PHOSPHO-L-LACTATE TRANSFERASE"/>
    <property type="match status" value="1"/>
</dbReference>
<protein>
    <submittedName>
        <fullName evidence="3">2-phospho-L-lactate transferase</fullName>
        <ecNumber evidence="3">2.7.8.28</ecNumber>
    </submittedName>
</protein>
<evidence type="ECO:0000256" key="2">
    <source>
        <dbReference type="ARBA" id="ARBA00022842"/>
    </source>
</evidence>
<keyword evidence="2" id="KW-0460">Magnesium</keyword>
<organism evidence="3 4">
    <name type="scientific">Sterolibacterium denitrificans</name>
    <dbReference type="NCBI Taxonomy" id="157592"/>
    <lineage>
        <taxon>Bacteria</taxon>
        <taxon>Pseudomonadati</taxon>
        <taxon>Pseudomonadota</taxon>
        <taxon>Betaproteobacteria</taxon>
        <taxon>Nitrosomonadales</taxon>
        <taxon>Sterolibacteriaceae</taxon>
        <taxon>Sterolibacterium</taxon>
    </lineage>
</organism>
<dbReference type="RefSeq" id="WP_154716103.1">
    <property type="nucleotide sequence ID" value="NZ_LT837803.1"/>
</dbReference>
<dbReference type="Pfam" id="PF01933">
    <property type="entry name" value="CofD"/>
    <property type="match status" value="1"/>
</dbReference>
<dbReference type="EC" id="2.7.8.28" evidence="3"/>
<reference evidence="3" key="1">
    <citation type="submission" date="2017-03" db="EMBL/GenBank/DDBJ databases">
        <authorList>
            <consortium name="AG Boll"/>
        </authorList>
    </citation>
    <scope>NUCLEOTIDE SEQUENCE [LARGE SCALE GENOMIC DNA]</scope>
    <source>
        <strain evidence="3">Chol</strain>
    </source>
</reference>
<evidence type="ECO:0000313" key="4">
    <source>
        <dbReference type="Proteomes" id="UP000242886"/>
    </source>
</evidence>
<dbReference type="GO" id="GO:0043743">
    <property type="term" value="F:LPPG:FO 2-phospho-L-lactate transferase activity"/>
    <property type="evidence" value="ECO:0007669"/>
    <property type="project" value="UniProtKB-EC"/>
</dbReference>
<evidence type="ECO:0000256" key="1">
    <source>
        <dbReference type="ARBA" id="ARBA00022679"/>
    </source>
</evidence>
<dbReference type="Proteomes" id="UP000242886">
    <property type="component" value="Chromosome SDENCHOL"/>
</dbReference>
<dbReference type="HAMAP" id="MF_01257">
    <property type="entry name" value="CofD"/>
    <property type="match status" value="1"/>
</dbReference>
<dbReference type="InterPro" id="IPR002882">
    <property type="entry name" value="CofD"/>
</dbReference>